<evidence type="ECO:0000313" key="10">
    <source>
        <dbReference type="Proteomes" id="UP000589036"/>
    </source>
</evidence>
<dbReference type="AlphaFoldDB" id="A0A852TUD4"/>
<dbReference type="InterPro" id="IPR029041">
    <property type="entry name" value="FAD-linked_oxidoreductase-like"/>
</dbReference>
<evidence type="ECO:0000313" key="9">
    <source>
        <dbReference type="EMBL" id="NYE46482.1"/>
    </source>
</evidence>
<name>A0A852TUD4_9ACTN</name>
<keyword evidence="6 8" id="KW-0560">Oxidoreductase</keyword>
<comment type="similarity">
    <text evidence="3 8">Belongs to the methylenetetrahydrofolate reductase family.</text>
</comment>
<dbReference type="InterPro" id="IPR003171">
    <property type="entry name" value="Mehydrof_redctse-like"/>
</dbReference>
<dbReference type="GO" id="GO:0106312">
    <property type="term" value="F:methylenetetrahydrofolate reductase (NADH) activity"/>
    <property type="evidence" value="ECO:0007669"/>
    <property type="project" value="UniProtKB-EC"/>
</dbReference>
<dbReference type="RefSeq" id="WP_179642579.1">
    <property type="nucleotide sequence ID" value="NZ_BAAAYY010000022.1"/>
</dbReference>
<dbReference type="Gene3D" id="3.20.20.220">
    <property type="match status" value="1"/>
</dbReference>
<dbReference type="EMBL" id="JACCCC010000001">
    <property type="protein sequence ID" value="NYE46482.1"/>
    <property type="molecule type" value="Genomic_DNA"/>
</dbReference>
<organism evidence="9 10">
    <name type="scientific">Spinactinospora alkalitolerans</name>
    <dbReference type="NCBI Taxonomy" id="687207"/>
    <lineage>
        <taxon>Bacteria</taxon>
        <taxon>Bacillati</taxon>
        <taxon>Actinomycetota</taxon>
        <taxon>Actinomycetes</taxon>
        <taxon>Streptosporangiales</taxon>
        <taxon>Nocardiopsidaceae</taxon>
        <taxon>Spinactinospora</taxon>
    </lineage>
</organism>
<dbReference type="Proteomes" id="UP000589036">
    <property type="component" value="Unassembled WGS sequence"/>
</dbReference>
<accession>A0A852TUD4</accession>
<proteinExistence type="inferred from homology"/>
<dbReference type="PANTHER" id="PTHR45754">
    <property type="entry name" value="METHYLENETETRAHYDROFOLATE REDUCTASE"/>
    <property type="match status" value="1"/>
</dbReference>
<dbReference type="PANTHER" id="PTHR45754:SF3">
    <property type="entry name" value="METHYLENETETRAHYDROFOLATE REDUCTASE (NADPH)"/>
    <property type="match status" value="1"/>
</dbReference>
<keyword evidence="4 8" id="KW-0285">Flavoprotein</keyword>
<evidence type="ECO:0000256" key="8">
    <source>
        <dbReference type="RuleBase" id="RU003862"/>
    </source>
</evidence>
<comment type="cofactor">
    <cofactor evidence="1 8">
        <name>FAD</name>
        <dbReference type="ChEBI" id="CHEBI:57692"/>
    </cofactor>
</comment>
<keyword evidence="10" id="KW-1185">Reference proteome</keyword>
<dbReference type="SUPFAM" id="SSF51730">
    <property type="entry name" value="FAD-linked oxidoreductase"/>
    <property type="match status" value="1"/>
</dbReference>
<comment type="catalytic activity">
    <reaction evidence="7">
        <text>(6S)-5-methyl-5,6,7,8-tetrahydrofolate + NAD(+) = (6R)-5,10-methylene-5,6,7,8-tetrahydrofolate + NADH + H(+)</text>
        <dbReference type="Rhea" id="RHEA:19821"/>
        <dbReference type="ChEBI" id="CHEBI:15378"/>
        <dbReference type="ChEBI" id="CHEBI:15636"/>
        <dbReference type="ChEBI" id="CHEBI:18608"/>
        <dbReference type="ChEBI" id="CHEBI:57540"/>
        <dbReference type="ChEBI" id="CHEBI:57945"/>
        <dbReference type="EC" id="1.5.1.54"/>
    </reaction>
    <physiologicalReaction direction="right-to-left" evidence="7">
        <dbReference type="Rhea" id="RHEA:19823"/>
    </physiologicalReaction>
</comment>
<dbReference type="GO" id="GO:0009086">
    <property type="term" value="P:methionine biosynthetic process"/>
    <property type="evidence" value="ECO:0007669"/>
    <property type="project" value="TreeGrafter"/>
</dbReference>
<evidence type="ECO:0000256" key="2">
    <source>
        <dbReference type="ARBA" id="ARBA00004777"/>
    </source>
</evidence>
<comment type="caution">
    <text evidence="9">The sequence shown here is derived from an EMBL/GenBank/DDBJ whole genome shotgun (WGS) entry which is preliminary data.</text>
</comment>
<evidence type="ECO:0000256" key="1">
    <source>
        <dbReference type="ARBA" id="ARBA00001974"/>
    </source>
</evidence>
<dbReference type="UniPathway" id="UPA00193"/>
<evidence type="ECO:0000256" key="6">
    <source>
        <dbReference type="ARBA" id="ARBA00023002"/>
    </source>
</evidence>
<dbReference type="Pfam" id="PF02219">
    <property type="entry name" value="MTHFR"/>
    <property type="match status" value="1"/>
</dbReference>
<sequence>MPGLAELLGAATASRPVITAELPAVDGGGPDAVRAHVTRLAPHVDAINATDNPAAHAHAANLAIAIAVRELGVEPVLQVVCRDKNRLALQADIVGAALHGITSICCLTGDDVTAGDEPEAKRVFDLDAPQLIRTAATLARGSYLSGRPLTPAPPLFIGAVENPAAPPFEYRVRRGLKKAAAGARFLQLQICYRPERLADFAELAERTGLTRKVALLPTICLVRGAQALRFMDANVPGVYVPADLIERVERASDQREAAYRIALEQARHALAQPGVRGLHIADFRRDDTLARLRADLGLPAVRPLPDGSSLAV</sequence>
<dbReference type="GO" id="GO:0005829">
    <property type="term" value="C:cytosol"/>
    <property type="evidence" value="ECO:0007669"/>
    <property type="project" value="TreeGrafter"/>
</dbReference>
<evidence type="ECO:0000256" key="3">
    <source>
        <dbReference type="ARBA" id="ARBA00006743"/>
    </source>
</evidence>
<dbReference type="GO" id="GO:0071949">
    <property type="term" value="F:FAD binding"/>
    <property type="evidence" value="ECO:0007669"/>
    <property type="project" value="TreeGrafter"/>
</dbReference>
<dbReference type="GO" id="GO:0035999">
    <property type="term" value="P:tetrahydrofolate interconversion"/>
    <property type="evidence" value="ECO:0007669"/>
    <property type="project" value="UniProtKB-UniPathway"/>
</dbReference>
<protein>
    <recommendedName>
        <fullName evidence="8">Methylenetetrahydrofolate reductase</fullName>
    </recommendedName>
</protein>
<gene>
    <name evidence="9" type="ORF">HDA32_001602</name>
</gene>
<evidence type="ECO:0000256" key="5">
    <source>
        <dbReference type="ARBA" id="ARBA00022827"/>
    </source>
</evidence>
<reference evidence="9 10" key="1">
    <citation type="submission" date="2020-07" db="EMBL/GenBank/DDBJ databases">
        <title>Sequencing the genomes of 1000 actinobacteria strains.</title>
        <authorList>
            <person name="Klenk H.-P."/>
        </authorList>
    </citation>
    <scope>NUCLEOTIDE SEQUENCE [LARGE SCALE GENOMIC DNA]</scope>
    <source>
        <strain evidence="9 10">CXB654</strain>
    </source>
</reference>
<evidence type="ECO:0000256" key="7">
    <source>
        <dbReference type="ARBA" id="ARBA00048628"/>
    </source>
</evidence>
<keyword evidence="5 8" id="KW-0274">FAD</keyword>
<comment type="pathway">
    <text evidence="2 8">One-carbon metabolism; tetrahydrofolate interconversion.</text>
</comment>
<evidence type="ECO:0000256" key="4">
    <source>
        <dbReference type="ARBA" id="ARBA00022630"/>
    </source>
</evidence>